<feature type="domain" description="Glucose-methanol-choline oxidoreductase N-terminal" evidence="11">
    <location>
        <begin position="93"/>
        <end position="116"/>
    </location>
</feature>
<feature type="binding site" evidence="8">
    <location>
        <position position="249"/>
    </location>
    <ligand>
        <name>FAD</name>
        <dbReference type="ChEBI" id="CHEBI:57692"/>
    </ligand>
</feature>
<keyword evidence="4" id="KW-0732">Signal</keyword>
<evidence type="ECO:0000256" key="6">
    <source>
        <dbReference type="ARBA" id="ARBA00023002"/>
    </source>
</evidence>
<comment type="cofactor">
    <cofactor evidence="1 8">
        <name>FAD</name>
        <dbReference type="ChEBI" id="CHEBI:57692"/>
    </cofactor>
</comment>
<evidence type="ECO:0000256" key="3">
    <source>
        <dbReference type="ARBA" id="ARBA00022630"/>
    </source>
</evidence>
<evidence type="ECO:0000256" key="1">
    <source>
        <dbReference type="ARBA" id="ARBA00001974"/>
    </source>
</evidence>
<dbReference type="InterPro" id="IPR000172">
    <property type="entry name" value="GMC_OxRdtase_N"/>
</dbReference>
<dbReference type="InterPro" id="IPR012132">
    <property type="entry name" value="GMC_OxRdtase"/>
</dbReference>
<keyword evidence="6" id="KW-0560">Oxidoreductase</keyword>
<evidence type="ECO:0000313" key="13">
    <source>
        <dbReference type="EMBL" id="KZT35279.1"/>
    </source>
</evidence>
<gene>
    <name evidence="13" type="ORF">SISSUDRAFT_1035674</name>
</gene>
<evidence type="ECO:0000256" key="2">
    <source>
        <dbReference type="ARBA" id="ARBA00010790"/>
    </source>
</evidence>
<dbReference type="Proteomes" id="UP000076798">
    <property type="component" value="Unassembled WGS sequence"/>
</dbReference>
<evidence type="ECO:0000256" key="10">
    <source>
        <dbReference type="SAM" id="MobiDB-lite"/>
    </source>
</evidence>
<dbReference type="GO" id="GO:0016614">
    <property type="term" value="F:oxidoreductase activity, acting on CH-OH group of donors"/>
    <property type="evidence" value="ECO:0007669"/>
    <property type="project" value="InterPro"/>
</dbReference>
<dbReference type="OrthoDB" id="269227at2759"/>
<dbReference type="SUPFAM" id="SSF54373">
    <property type="entry name" value="FAD-linked reductases, C-terminal domain"/>
    <property type="match status" value="1"/>
</dbReference>
<dbReference type="Gene3D" id="3.30.560.10">
    <property type="entry name" value="Glucose Oxidase, domain 3"/>
    <property type="match status" value="1"/>
</dbReference>
<feature type="region of interest" description="Disordered" evidence="10">
    <location>
        <begin position="641"/>
        <end position="661"/>
    </location>
</feature>
<protein>
    <submittedName>
        <fullName evidence="13">Alcohol oxidase</fullName>
    </submittedName>
</protein>
<feature type="active site" description="Proton donor" evidence="7">
    <location>
        <position position="570"/>
    </location>
</feature>
<evidence type="ECO:0000259" key="12">
    <source>
        <dbReference type="PROSITE" id="PS00624"/>
    </source>
</evidence>
<dbReference type="Gene3D" id="3.50.50.60">
    <property type="entry name" value="FAD/NAD(P)-binding domain"/>
    <property type="match status" value="1"/>
</dbReference>
<dbReference type="InterPro" id="IPR036188">
    <property type="entry name" value="FAD/NAD-bd_sf"/>
</dbReference>
<name>A0A166AFS5_9AGAM</name>
<feature type="domain" description="Glucose-methanol-choline oxidoreductase N-terminal" evidence="12">
    <location>
        <begin position="311"/>
        <end position="325"/>
    </location>
</feature>
<feature type="region of interest" description="Disordered" evidence="10">
    <location>
        <begin position="534"/>
        <end position="554"/>
    </location>
</feature>
<dbReference type="GO" id="GO:0050660">
    <property type="term" value="F:flavin adenine dinucleotide binding"/>
    <property type="evidence" value="ECO:0007669"/>
    <property type="project" value="InterPro"/>
</dbReference>
<evidence type="ECO:0000313" key="14">
    <source>
        <dbReference type="Proteomes" id="UP000076798"/>
    </source>
</evidence>
<comment type="similarity">
    <text evidence="2 9">Belongs to the GMC oxidoreductase family.</text>
</comment>
<feature type="compositionally biased region" description="Basic and acidic residues" evidence="10">
    <location>
        <begin position="641"/>
        <end position="654"/>
    </location>
</feature>
<dbReference type="InterPro" id="IPR007867">
    <property type="entry name" value="GMC_OxRtase_C"/>
</dbReference>
<dbReference type="Pfam" id="PF05199">
    <property type="entry name" value="GMC_oxred_C"/>
    <property type="match status" value="1"/>
</dbReference>
<dbReference type="PANTHER" id="PTHR11552">
    <property type="entry name" value="GLUCOSE-METHANOL-CHOLINE GMC OXIDOREDUCTASE"/>
    <property type="match status" value="1"/>
</dbReference>
<evidence type="ECO:0000256" key="4">
    <source>
        <dbReference type="ARBA" id="ARBA00022729"/>
    </source>
</evidence>
<keyword evidence="14" id="KW-1185">Reference proteome</keyword>
<evidence type="ECO:0000256" key="9">
    <source>
        <dbReference type="RuleBase" id="RU003968"/>
    </source>
</evidence>
<keyword evidence="3 9" id="KW-0285">Flavoprotein</keyword>
<dbReference type="PROSITE" id="PS00624">
    <property type="entry name" value="GMC_OXRED_2"/>
    <property type="match status" value="1"/>
</dbReference>
<accession>A0A166AFS5</accession>
<feature type="binding site" evidence="8">
    <location>
        <position position="99"/>
    </location>
    <ligand>
        <name>FAD</name>
        <dbReference type="ChEBI" id="CHEBI:57692"/>
    </ligand>
</feature>
<keyword evidence="5 8" id="KW-0274">FAD</keyword>
<evidence type="ECO:0000256" key="8">
    <source>
        <dbReference type="PIRSR" id="PIRSR000137-2"/>
    </source>
</evidence>
<reference evidence="13 14" key="1">
    <citation type="journal article" date="2016" name="Mol. Biol. Evol.">
        <title>Comparative Genomics of Early-Diverging Mushroom-Forming Fungi Provides Insights into the Origins of Lignocellulose Decay Capabilities.</title>
        <authorList>
            <person name="Nagy L.G."/>
            <person name="Riley R."/>
            <person name="Tritt A."/>
            <person name="Adam C."/>
            <person name="Daum C."/>
            <person name="Floudas D."/>
            <person name="Sun H."/>
            <person name="Yadav J.S."/>
            <person name="Pangilinan J."/>
            <person name="Larsson K.H."/>
            <person name="Matsuura K."/>
            <person name="Barry K."/>
            <person name="Labutti K."/>
            <person name="Kuo R."/>
            <person name="Ohm R.A."/>
            <person name="Bhattacharya S.S."/>
            <person name="Shirouzu T."/>
            <person name="Yoshinaga Y."/>
            <person name="Martin F.M."/>
            <person name="Grigoriev I.V."/>
            <person name="Hibbett D.S."/>
        </authorList>
    </citation>
    <scope>NUCLEOTIDE SEQUENCE [LARGE SCALE GENOMIC DNA]</scope>
    <source>
        <strain evidence="13 14">HHB10207 ss-3</strain>
    </source>
</reference>
<dbReference type="PANTHER" id="PTHR11552:SF201">
    <property type="entry name" value="GLUCOSE-METHANOL-CHOLINE OXIDOREDUCTASE N-TERMINAL DOMAIN-CONTAINING PROTEIN"/>
    <property type="match status" value="1"/>
</dbReference>
<dbReference type="EMBL" id="KV428145">
    <property type="protein sequence ID" value="KZT35279.1"/>
    <property type="molecule type" value="Genomic_DNA"/>
</dbReference>
<feature type="binding site" evidence="8">
    <location>
        <begin position="614"/>
        <end position="615"/>
    </location>
    <ligand>
        <name>FAD</name>
        <dbReference type="ChEBI" id="CHEBI:57692"/>
    </ligand>
</feature>
<dbReference type="STRING" id="1314776.A0A166AFS5"/>
<proteinExistence type="inferred from homology"/>
<dbReference type="PIRSF" id="PIRSF000137">
    <property type="entry name" value="Alcohol_oxidase"/>
    <property type="match status" value="1"/>
</dbReference>
<organism evidence="13 14">
    <name type="scientific">Sistotremastrum suecicum HHB10207 ss-3</name>
    <dbReference type="NCBI Taxonomy" id="1314776"/>
    <lineage>
        <taxon>Eukaryota</taxon>
        <taxon>Fungi</taxon>
        <taxon>Dikarya</taxon>
        <taxon>Basidiomycota</taxon>
        <taxon>Agaricomycotina</taxon>
        <taxon>Agaricomycetes</taxon>
        <taxon>Sistotremastrales</taxon>
        <taxon>Sistotremastraceae</taxon>
        <taxon>Sistotremastrum</taxon>
    </lineage>
</organism>
<dbReference type="AlphaFoldDB" id="A0A166AFS5"/>
<dbReference type="Pfam" id="PF00732">
    <property type="entry name" value="GMC_oxred_N"/>
    <property type="match status" value="1"/>
</dbReference>
<evidence type="ECO:0000259" key="11">
    <source>
        <dbReference type="PROSITE" id="PS00623"/>
    </source>
</evidence>
<evidence type="ECO:0000256" key="5">
    <source>
        <dbReference type="ARBA" id="ARBA00022827"/>
    </source>
</evidence>
<sequence>MPHHSNPESFTQLTYDYIVIGGGSTGLVVAARLAEDPSVQVGIIEAGPYHKDDPRVTIPGYFGKTLGDPSFDWMFESTPQTHLDNRILPLARGRTLGGTSTINSMTWARASKADYAALVELGNKGWSWEDWLPYFLRSESMPEAYVKGSREEKEDLAAYDANEGVHSSEGRVKLGYVPWFGDTHRPFFRALEGLGVPSNPSSGSGANTGNFTLVTSIDPKSATRSNATSAYYEPSSQSSNLHLITGAHVTRILLDGPERSEGNVGGKGEARAVGVEFEFGDAKKGEEGERKEGKKWVVGVKRDGEVVLSGGSYMSPVILEQSGIGSPSLLKSLGITPLVDLPGVGENLQDHPLVPMSYELKDSKTITGDLLRDPAFAAKELEYYQKTRKGQYASIHSAFSLLPLQHLMRPPQISAVARSIDPVKLSGGKGGGKGKRYEIQRRWIEDPHHANIELMHVPEYCTFGAGPPKKDGRYVSILVVLMHALSKGSVHASSSKSRSKPIINPAFLSHPSDLTMLTHGLRFAHRVAQSSPLGDLISTPSHPTSQELDPHSSSKGLEGYIKKLVESGHHPIGSCSMLPRKDGGVVDERLKVYGTCNIRVVDASILPIHFSAHPQATLYALGEKVGQGGIRGVAEEDDEVQKEGLEEKIDEHRQGSACGRM</sequence>
<dbReference type="PROSITE" id="PS00623">
    <property type="entry name" value="GMC_OXRED_1"/>
    <property type="match status" value="1"/>
</dbReference>
<dbReference type="SUPFAM" id="SSF51905">
    <property type="entry name" value="FAD/NAD(P)-binding domain"/>
    <property type="match status" value="1"/>
</dbReference>
<evidence type="ECO:0000256" key="7">
    <source>
        <dbReference type="PIRSR" id="PIRSR000137-1"/>
    </source>
</evidence>
<feature type="active site" description="Proton acceptor" evidence="7">
    <location>
        <position position="613"/>
    </location>
</feature>